<evidence type="ECO:0000313" key="2">
    <source>
        <dbReference type="EMBL" id="MCO1335310.1"/>
    </source>
</evidence>
<dbReference type="PROSITE" id="PS51257">
    <property type="entry name" value="PROKAR_LIPOPROTEIN"/>
    <property type="match status" value="1"/>
</dbReference>
<feature type="chain" id="PRO_5040811615" evidence="1">
    <location>
        <begin position="25"/>
        <end position="724"/>
    </location>
</feature>
<sequence length="724" mass="79792">MMKKTLFASCVVFLASCASQPAWQPGNNHLSVLTEQIAAAPESVHYEDFWAAYLESPQPVSNIEVRDRYLGEVTAIESGKKTCEAVNWRSVANSNVLSLMPHLTAAECYESIGNTEQANYHQNIFQFIATGILSERSGDSSYSAYEVASWADAEDLLTLSGYEIIDSYFEFANSRNAIYRVYNVKGLDTSQISKVYFDNARFLHRLLDIQYPFAGTSDQLFTDVIQVLASSDYAARHAEGTAFHAEKQYAEAEEAYLDAIIMGSVSANLSLGSLCLNGKSLKFSRNECAQLFVAAADLGLEQAKVYLAYMSYLGLGLEADKNLAETLLASAAEHMPQGQAEYELYSYFASAQFAPVNQALAEQYLQASVNKSYPMAMFTQAIGYLQKDNYHQFEPLIQQAASAEFPPAQLLYASYLLEEKQDIIEGMTLLNKAAAAGHPPALYERARIAQRGQHDHKVDLNQAIKDYEAAALRDFLPAQLKMGAVHSKNLIADASPEIAYAWYLLCGRAGNIECITNMGYATEHGYGVEQDLSQSAELYKLAAQSGSAISSARLGTLYETGRGVEQNLDQALSYFTQAAEAGLTTAMNKLGLMYLDSSSVINSYTQALYWFEQAAQKNSKYGYFNQARMFEQGLGVDVNPDKALSLYKEASKLGHNIASLRVAEAYSQGESVGKNIQLVYHYLKLAAEQSNNQKIKQVIEGCTNTNSCNDNELQQVFSKLSSGQ</sequence>
<protein>
    <submittedName>
        <fullName evidence="2">Sel1 repeat family protein</fullName>
    </submittedName>
</protein>
<evidence type="ECO:0000256" key="1">
    <source>
        <dbReference type="SAM" id="SignalP"/>
    </source>
</evidence>
<keyword evidence="3" id="KW-1185">Reference proteome</keyword>
<organism evidence="2 3">
    <name type="scientific">Microbulbifer okhotskensis</name>
    <dbReference type="NCBI Taxonomy" id="2926617"/>
    <lineage>
        <taxon>Bacteria</taxon>
        <taxon>Pseudomonadati</taxon>
        <taxon>Pseudomonadota</taxon>
        <taxon>Gammaproteobacteria</taxon>
        <taxon>Cellvibrionales</taxon>
        <taxon>Microbulbiferaceae</taxon>
        <taxon>Microbulbifer</taxon>
    </lineage>
</organism>
<dbReference type="Gene3D" id="1.25.40.10">
    <property type="entry name" value="Tetratricopeptide repeat domain"/>
    <property type="match status" value="2"/>
</dbReference>
<dbReference type="InterPro" id="IPR052945">
    <property type="entry name" value="Mitotic_Regulator"/>
</dbReference>
<dbReference type="SUPFAM" id="SSF81901">
    <property type="entry name" value="HCP-like"/>
    <property type="match status" value="2"/>
</dbReference>
<dbReference type="SMART" id="SM00671">
    <property type="entry name" value="SEL1"/>
    <property type="match status" value="11"/>
</dbReference>
<dbReference type="EMBL" id="JALBWM010000057">
    <property type="protein sequence ID" value="MCO1335310.1"/>
    <property type="molecule type" value="Genomic_DNA"/>
</dbReference>
<dbReference type="RefSeq" id="WP_252468951.1">
    <property type="nucleotide sequence ID" value="NZ_JALBWM010000057.1"/>
</dbReference>
<feature type="signal peptide" evidence="1">
    <location>
        <begin position="1"/>
        <end position="24"/>
    </location>
</feature>
<keyword evidence="1" id="KW-0732">Signal</keyword>
<dbReference type="AlphaFoldDB" id="A0A9X2J719"/>
<comment type="caution">
    <text evidence="2">The sequence shown here is derived from an EMBL/GenBank/DDBJ whole genome shotgun (WGS) entry which is preliminary data.</text>
</comment>
<dbReference type="PANTHER" id="PTHR43628:SF1">
    <property type="entry name" value="CHITIN SYNTHASE REGULATORY FACTOR 2-RELATED"/>
    <property type="match status" value="1"/>
</dbReference>
<proteinExistence type="predicted"/>
<dbReference type="InterPro" id="IPR011990">
    <property type="entry name" value="TPR-like_helical_dom_sf"/>
</dbReference>
<dbReference type="Proteomes" id="UP001139028">
    <property type="component" value="Unassembled WGS sequence"/>
</dbReference>
<dbReference type="InterPro" id="IPR006597">
    <property type="entry name" value="Sel1-like"/>
</dbReference>
<accession>A0A9X2J719</accession>
<reference evidence="2" key="1">
    <citation type="journal article" date="2022" name="Arch. Microbiol.">
        <title>Microbulbifer okhotskensis sp. nov., isolated from a deep bottom sediment of the Okhotsk Sea.</title>
        <authorList>
            <person name="Romanenko L."/>
            <person name="Kurilenko V."/>
            <person name="Otstavnykh N."/>
            <person name="Velansky P."/>
            <person name="Isaeva M."/>
            <person name="Mikhailov V."/>
        </authorList>
    </citation>
    <scope>NUCLEOTIDE SEQUENCE</scope>
    <source>
        <strain evidence="2">OS29</strain>
    </source>
</reference>
<gene>
    <name evidence="2" type="ORF">MO867_13310</name>
</gene>
<evidence type="ECO:0000313" key="3">
    <source>
        <dbReference type="Proteomes" id="UP001139028"/>
    </source>
</evidence>
<dbReference type="PANTHER" id="PTHR43628">
    <property type="entry name" value="ACTIVATOR OF C KINASE PROTEIN 1-RELATED"/>
    <property type="match status" value="1"/>
</dbReference>
<dbReference type="Pfam" id="PF08238">
    <property type="entry name" value="Sel1"/>
    <property type="match status" value="9"/>
</dbReference>
<name>A0A9X2J719_9GAMM</name>